<reference evidence="3" key="1">
    <citation type="submission" date="2017-09" db="EMBL/GenBank/DDBJ databases">
        <title>Depth-based differentiation of microbial function through sediment-hosted aquifers and enrichment of novel symbionts in the deep terrestrial subsurface.</title>
        <authorList>
            <person name="Probst A.J."/>
            <person name="Ladd B."/>
            <person name="Jarett J.K."/>
            <person name="Geller-Mcgrath D.E."/>
            <person name="Sieber C.M.K."/>
            <person name="Emerson J.B."/>
            <person name="Anantharaman K."/>
            <person name="Thomas B.C."/>
            <person name="Malmstrom R."/>
            <person name="Stieglmeier M."/>
            <person name="Klingl A."/>
            <person name="Woyke T."/>
            <person name="Ryan C.M."/>
            <person name="Banfield J.F."/>
        </authorList>
    </citation>
    <scope>NUCLEOTIDE SEQUENCE [LARGE SCALE GENOMIC DNA]</scope>
</reference>
<gene>
    <name evidence="2" type="ORF">COV00_00540</name>
</gene>
<comment type="caution">
    <text evidence="2">The sequence shown here is derived from an EMBL/GenBank/DDBJ whole genome shotgun (WGS) entry which is preliminary data.</text>
</comment>
<name>A0A2M8L9M0_9BACT</name>
<evidence type="ECO:0000313" key="3">
    <source>
        <dbReference type="Proteomes" id="UP000230603"/>
    </source>
</evidence>
<organism evidence="2 3">
    <name type="scientific">Candidatus Tagabacteria bacterium CG10_big_fil_rev_8_21_14_0_10_40_13</name>
    <dbReference type="NCBI Taxonomy" id="1975022"/>
    <lineage>
        <taxon>Bacteria</taxon>
        <taxon>Candidatus Tagaibacteriota</taxon>
    </lineage>
</organism>
<proteinExistence type="predicted"/>
<sequence length="142" mass="16415">MAEQIYSVPEMGPEKATPQKESLEIEELKQRLEKLESQLKKEQTPEKKGERVKQEIKSYLRELQQTPSFAPSPSTRDEAEEIAKFEPNQQVGSLISLVFEKGLPEAISVARDLNNPAILDEFHDALVDHYYQEMIERKILKF</sequence>
<dbReference type="AlphaFoldDB" id="A0A2M8L9M0"/>
<evidence type="ECO:0000256" key="1">
    <source>
        <dbReference type="SAM" id="MobiDB-lite"/>
    </source>
</evidence>
<dbReference type="Proteomes" id="UP000230603">
    <property type="component" value="Unassembled WGS sequence"/>
</dbReference>
<protein>
    <submittedName>
        <fullName evidence="2">Uncharacterized protein</fullName>
    </submittedName>
</protein>
<accession>A0A2M8L9M0</accession>
<feature type="region of interest" description="Disordered" evidence="1">
    <location>
        <begin position="1"/>
        <end position="22"/>
    </location>
</feature>
<evidence type="ECO:0000313" key="2">
    <source>
        <dbReference type="EMBL" id="PJE73304.1"/>
    </source>
</evidence>
<dbReference type="EMBL" id="PFEP01000008">
    <property type="protein sequence ID" value="PJE73304.1"/>
    <property type="molecule type" value="Genomic_DNA"/>
</dbReference>